<evidence type="ECO:0000313" key="1">
    <source>
        <dbReference type="EMBL" id="DAD91441.1"/>
    </source>
</evidence>
<name>A0A8S5N9W5_9CAUD</name>
<accession>A0A8S5N9W5</accession>
<sequence length="262" mass="29074">MANFEVLETYNSEIEKLEPTTPGHADVFNAIFQQLINNDAFIKKVAEQQLTIIQSHLNNENEPHQKVFDTYYRQLVNYTDKAIADLINGAPETADTLRELADLIDKNKDVATALNEAIGKKANQTELDQAISDINTLNSGLKKYYTQTEVDNIIEKSKVKSIVIEFGGVTTNEGKAFFPKYTYWGYVGGKTTEIDNLIAQGHTILGGFICGGPHNDASMAGNGSDNIGVIVGSATYYNVPYSFYVFSQAYQTIRIKVCVLYI</sequence>
<dbReference type="EMBL" id="BK015113">
    <property type="protein sequence ID" value="DAD91441.1"/>
    <property type="molecule type" value="Genomic_DNA"/>
</dbReference>
<reference evidence="1" key="1">
    <citation type="journal article" date="2021" name="Proc. Natl. Acad. Sci. U.S.A.">
        <title>A Catalog of Tens of Thousands of Viruses from Human Metagenomes Reveals Hidden Associations with Chronic Diseases.</title>
        <authorList>
            <person name="Tisza M.J."/>
            <person name="Buck C.B."/>
        </authorList>
    </citation>
    <scope>NUCLEOTIDE SEQUENCE</scope>
    <source>
        <strain evidence="1">Ct8hR1</strain>
    </source>
</reference>
<proteinExistence type="predicted"/>
<protein>
    <submittedName>
        <fullName evidence="1">Uncharacterized protein</fullName>
    </submittedName>
</protein>
<organism evidence="1">
    <name type="scientific">Siphoviridae sp. ct8hR1</name>
    <dbReference type="NCBI Taxonomy" id="2826172"/>
    <lineage>
        <taxon>Viruses</taxon>
        <taxon>Duplodnaviria</taxon>
        <taxon>Heunggongvirae</taxon>
        <taxon>Uroviricota</taxon>
        <taxon>Caudoviricetes</taxon>
    </lineage>
</organism>